<keyword evidence="2" id="KW-0540">Nuclease</keyword>
<dbReference type="GO" id="GO:0004519">
    <property type="term" value="F:endonuclease activity"/>
    <property type="evidence" value="ECO:0007669"/>
    <property type="project" value="UniProtKB-KW"/>
</dbReference>
<keyword evidence="2" id="KW-0255">Endonuclease</keyword>
<comment type="caution">
    <text evidence="2">The sequence shown here is derived from an EMBL/GenBank/DDBJ whole genome shotgun (WGS) entry which is preliminary data.</text>
</comment>
<dbReference type="Gene3D" id="3.40.960.10">
    <property type="entry name" value="VSR Endonuclease"/>
    <property type="match status" value="1"/>
</dbReference>
<dbReference type="PANTHER" id="PTHR38590">
    <property type="entry name" value="BLL0828 PROTEIN"/>
    <property type="match status" value="1"/>
</dbReference>
<dbReference type="PANTHER" id="PTHR38590:SF1">
    <property type="entry name" value="BLL0828 PROTEIN"/>
    <property type="match status" value="1"/>
</dbReference>
<dbReference type="Proteomes" id="UP000733372">
    <property type="component" value="Unassembled WGS sequence"/>
</dbReference>
<evidence type="ECO:0000259" key="1">
    <source>
        <dbReference type="Pfam" id="PF04480"/>
    </source>
</evidence>
<dbReference type="Pfam" id="PF04480">
    <property type="entry name" value="DUF559"/>
    <property type="match status" value="1"/>
</dbReference>
<dbReference type="SUPFAM" id="SSF52980">
    <property type="entry name" value="Restriction endonuclease-like"/>
    <property type="match status" value="1"/>
</dbReference>
<proteinExistence type="predicted"/>
<feature type="domain" description="DUF559" evidence="1">
    <location>
        <begin position="34"/>
        <end position="100"/>
    </location>
</feature>
<name>A0A943FUK3_9FIRM</name>
<protein>
    <submittedName>
        <fullName evidence="2">Endonuclease domain-containing protein</fullName>
    </submittedName>
</protein>
<reference evidence="2" key="1">
    <citation type="submission" date="2021-02" db="EMBL/GenBank/DDBJ databases">
        <title>Infant gut strain persistence is associated with maternal origin, phylogeny, and functional potential including surface adhesion and iron acquisition.</title>
        <authorList>
            <person name="Lou Y.C."/>
        </authorList>
    </citation>
    <scope>NUCLEOTIDE SEQUENCE</scope>
    <source>
        <strain evidence="2">L3_101_367G1_dasL3_101_367G1_metabat.metabat.26</strain>
    </source>
</reference>
<accession>A0A943FUK3</accession>
<dbReference type="CDD" id="cd01038">
    <property type="entry name" value="Endonuclease_DUF559"/>
    <property type="match status" value="1"/>
</dbReference>
<evidence type="ECO:0000313" key="3">
    <source>
        <dbReference type="Proteomes" id="UP000733372"/>
    </source>
</evidence>
<dbReference type="InterPro" id="IPR011335">
    <property type="entry name" value="Restrct_endonuc-II-like"/>
</dbReference>
<dbReference type="AlphaFoldDB" id="A0A943FUK3"/>
<evidence type="ECO:0000313" key="2">
    <source>
        <dbReference type="EMBL" id="MBS5687893.1"/>
    </source>
</evidence>
<sequence>MKKTTVVKNFCMLGTARRLRRDMTPQERKLWYEYFIVDFYCAPARLVIEIDGSQHYTEQGQCYDEERSQILRAYGLKVLRFSNRDVDCNLAGVCTQIDLEVKARL</sequence>
<dbReference type="InterPro" id="IPR047216">
    <property type="entry name" value="Endonuclease_DUF559_bact"/>
</dbReference>
<organism evidence="2 3">
    <name type="scientific">Faecalibacterium prausnitzii</name>
    <dbReference type="NCBI Taxonomy" id="853"/>
    <lineage>
        <taxon>Bacteria</taxon>
        <taxon>Bacillati</taxon>
        <taxon>Bacillota</taxon>
        <taxon>Clostridia</taxon>
        <taxon>Eubacteriales</taxon>
        <taxon>Oscillospiraceae</taxon>
        <taxon>Faecalibacterium</taxon>
    </lineage>
</organism>
<keyword evidence="2" id="KW-0378">Hydrolase</keyword>
<dbReference type="EMBL" id="JAGZAM010000012">
    <property type="protein sequence ID" value="MBS5687893.1"/>
    <property type="molecule type" value="Genomic_DNA"/>
</dbReference>
<gene>
    <name evidence="2" type="ORF">KHW66_07700</name>
</gene>
<dbReference type="InterPro" id="IPR007569">
    <property type="entry name" value="DUF559"/>
</dbReference>